<comment type="similarity">
    <text evidence="1">Belongs to the transposase IS21/IS408/IS1162 family.</text>
</comment>
<dbReference type="InterPro" id="IPR001584">
    <property type="entry name" value="Integrase_cat-core"/>
</dbReference>
<dbReference type="GO" id="GO:0003676">
    <property type="term" value="F:nucleic acid binding"/>
    <property type="evidence" value="ECO:0007669"/>
    <property type="project" value="InterPro"/>
</dbReference>
<dbReference type="PROSITE" id="PS50994">
    <property type="entry name" value="INTEGRASE"/>
    <property type="match status" value="1"/>
</dbReference>
<sequence>MFQYRQALVRMRQGDSDRQIAAARIMGRRTAARLRELGAHHHWLDVAGPMPADEAIAAALGQSKRASTTVSSLAAQRERIQGWAEQGVSGVAIYAALQREQGWSGSYSAVRRILADIRSSEPPETSCRLDFAPGEACQVDFGAGPMLMHPDDKLRRTWAFVMTLCFSRHQYVEFVWDQSAATWLGCHRRAFEWFAAVPNRVIIDNAKCAITKACAKDPTVQRAYAECAEGYGFKIDPCPPYDPQKKGIVESGVKYVKGNFLALREFRNLADLNEQARAWVTNVAGVRIHGTTRQAPLALFATERPLMQALPAIAPDLGTWHQVTLHRDCHVKFDYRLYSAPFALVGKVLWLRATDGAVALYDEFRHVATHARGLKLGERKTVRDHLPPKAQAFFARDREWLGMQAQLVGESCAQLIDRLLADKILERLRAAQGVIGLGKTYGNARLEAACARALTHDSPFYRTVKSILSTGADKTPPVEPFTPAAYANPRFARDAATLFAHPNPQLDLLH</sequence>
<reference evidence="3" key="1">
    <citation type="submission" date="2020-10" db="EMBL/GenBank/DDBJ databases">
        <title>Connecting structure to function with the recovery of over 1000 high-quality activated sludge metagenome-assembled genomes encoding full-length rRNA genes using long-read sequencing.</title>
        <authorList>
            <person name="Singleton C.M."/>
            <person name="Petriglieri F."/>
            <person name="Kristensen J.M."/>
            <person name="Kirkegaard R.H."/>
            <person name="Michaelsen T.Y."/>
            <person name="Andersen M.H."/>
            <person name="Karst S.M."/>
            <person name="Dueholm M.S."/>
            <person name="Nielsen P.H."/>
            <person name="Albertsen M."/>
        </authorList>
    </citation>
    <scope>NUCLEOTIDE SEQUENCE</scope>
    <source>
        <strain evidence="3">EsbW_18-Q3-R4-48_MAXAC.044</strain>
    </source>
</reference>
<evidence type="ECO:0000313" key="3">
    <source>
        <dbReference type="EMBL" id="MBK7425305.1"/>
    </source>
</evidence>
<accession>A0A9D7FAP7</accession>
<dbReference type="GO" id="GO:0015074">
    <property type="term" value="P:DNA integration"/>
    <property type="evidence" value="ECO:0007669"/>
    <property type="project" value="InterPro"/>
</dbReference>
<organism evidence="3 4">
    <name type="scientific">Candidatus Propionivibrio dominans</name>
    <dbReference type="NCBI Taxonomy" id="2954373"/>
    <lineage>
        <taxon>Bacteria</taxon>
        <taxon>Pseudomonadati</taxon>
        <taxon>Pseudomonadota</taxon>
        <taxon>Betaproteobacteria</taxon>
        <taxon>Rhodocyclales</taxon>
        <taxon>Rhodocyclaceae</taxon>
        <taxon>Propionivibrio</taxon>
    </lineage>
</organism>
<dbReference type="InterPro" id="IPR012337">
    <property type="entry name" value="RNaseH-like_sf"/>
</dbReference>
<feature type="domain" description="Integrase catalytic" evidence="2">
    <location>
        <begin position="129"/>
        <end position="304"/>
    </location>
</feature>
<dbReference type="Pfam" id="PF22483">
    <property type="entry name" value="Mu-transpos_C_2"/>
    <property type="match status" value="1"/>
</dbReference>
<evidence type="ECO:0000259" key="2">
    <source>
        <dbReference type="PROSITE" id="PS50994"/>
    </source>
</evidence>
<name>A0A9D7FAP7_9RHOO</name>
<dbReference type="PANTHER" id="PTHR35004">
    <property type="entry name" value="TRANSPOSASE RV3428C-RELATED"/>
    <property type="match status" value="1"/>
</dbReference>
<gene>
    <name evidence="3" type="ORF">IPJ48_20740</name>
</gene>
<dbReference type="Proteomes" id="UP000886602">
    <property type="component" value="Unassembled WGS sequence"/>
</dbReference>
<dbReference type="PANTHER" id="PTHR35004:SF8">
    <property type="entry name" value="TRANSPOSASE RV3428C-RELATED"/>
    <property type="match status" value="1"/>
</dbReference>
<dbReference type="InterPro" id="IPR054353">
    <property type="entry name" value="IstA-like_C"/>
</dbReference>
<proteinExistence type="inferred from homology"/>
<evidence type="ECO:0000313" key="4">
    <source>
        <dbReference type="Proteomes" id="UP000886602"/>
    </source>
</evidence>
<dbReference type="InterPro" id="IPR036397">
    <property type="entry name" value="RNaseH_sf"/>
</dbReference>
<evidence type="ECO:0000256" key="1">
    <source>
        <dbReference type="ARBA" id="ARBA00009277"/>
    </source>
</evidence>
<dbReference type="AlphaFoldDB" id="A0A9D7FAP7"/>
<protein>
    <submittedName>
        <fullName evidence="3">IS21 family transposase</fullName>
    </submittedName>
</protein>
<dbReference type="SUPFAM" id="SSF53098">
    <property type="entry name" value="Ribonuclease H-like"/>
    <property type="match status" value="1"/>
</dbReference>
<dbReference type="Pfam" id="PF00665">
    <property type="entry name" value="rve"/>
    <property type="match status" value="1"/>
</dbReference>
<dbReference type="Gene3D" id="3.30.420.10">
    <property type="entry name" value="Ribonuclease H-like superfamily/Ribonuclease H"/>
    <property type="match status" value="1"/>
</dbReference>
<dbReference type="EMBL" id="JADJNC010000066">
    <property type="protein sequence ID" value="MBK7425305.1"/>
    <property type="molecule type" value="Genomic_DNA"/>
</dbReference>
<dbReference type="NCBIfam" id="NF033546">
    <property type="entry name" value="transpos_IS21"/>
    <property type="match status" value="1"/>
</dbReference>
<comment type="caution">
    <text evidence="3">The sequence shown here is derived from an EMBL/GenBank/DDBJ whole genome shotgun (WGS) entry which is preliminary data.</text>
</comment>